<keyword evidence="1" id="KW-0472">Membrane</keyword>
<feature type="transmembrane region" description="Helical" evidence="1">
    <location>
        <begin position="69"/>
        <end position="90"/>
    </location>
</feature>
<sequence>METLRDLAHTFSPVIGLAINVLIQIAVARWTRTGLLKSVYLGFAAGLGAVVAGEGIVAAGSDVALREALALLAVNIAAYGMLGYCYFHFINLGETARRIRLLRELHEAGGGLDLESLLSRYNASQMVEIRLQRLLGTGQIVERDGRYFIGKPLMLWISQAIVLTKRIILGKTSEFD</sequence>
<organism evidence="2 3">
    <name type="scientific">Nitrospina watsonii</name>
    <dbReference type="NCBI Taxonomy" id="1323948"/>
    <lineage>
        <taxon>Bacteria</taxon>
        <taxon>Pseudomonadati</taxon>
        <taxon>Nitrospinota/Tectimicrobiota group</taxon>
        <taxon>Nitrospinota</taxon>
        <taxon>Nitrospinia</taxon>
        <taxon>Nitrospinales</taxon>
        <taxon>Nitrospinaceae</taxon>
        <taxon>Nitrospina</taxon>
    </lineage>
</organism>
<keyword evidence="1" id="KW-1133">Transmembrane helix</keyword>
<accession>A0ABN8VSY4</accession>
<gene>
    <name evidence="2" type="ORF">NSPWAT_0183</name>
</gene>
<dbReference type="EMBL" id="OX336137">
    <property type="protein sequence ID" value="CAI2717042.1"/>
    <property type="molecule type" value="Genomic_DNA"/>
</dbReference>
<feature type="transmembrane region" description="Helical" evidence="1">
    <location>
        <begin position="6"/>
        <end position="27"/>
    </location>
</feature>
<reference evidence="2 3" key="1">
    <citation type="submission" date="2022-09" db="EMBL/GenBank/DDBJ databases">
        <authorList>
            <person name="Kop L."/>
        </authorList>
    </citation>
    <scope>NUCLEOTIDE SEQUENCE [LARGE SCALE GENOMIC DNA]</scope>
    <source>
        <strain evidence="2 3">347</strain>
    </source>
</reference>
<feature type="transmembrane region" description="Helical" evidence="1">
    <location>
        <begin position="39"/>
        <end position="57"/>
    </location>
</feature>
<evidence type="ECO:0000256" key="1">
    <source>
        <dbReference type="SAM" id="Phobius"/>
    </source>
</evidence>
<keyword evidence="1" id="KW-0812">Transmembrane</keyword>
<dbReference type="RefSeq" id="WP_282010013.1">
    <property type="nucleotide sequence ID" value="NZ_OX336137.1"/>
</dbReference>
<proteinExistence type="predicted"/>
<protein>
    <submittedName>
        <fullName evidence="2">Uncharacterized protein</fullName>
    </submittedName>
</protein>
<dbReference type="Proteomes" id="UP001157733">
    <property type="component" value="Chromosome"/>
</dbReference>
<evidence type="ECO:0000313" key="3">
    <source>
        <dbReference type="Proteomes" id="UP001157733"/>
    </source>
</evidence>
<name>A0ABN8VSY4_9BACT</name>
<keyword evidence="3" id="KW-1185">Reference proteome</keyword>
<evidence type="ECO:0000313" key="2">
    <source>
        <dbReference type="EMBL" id="CAI2717042.1"/>
    </source>
</evidence>